<geneLocation type="plasmid" evidence="7 8">
    <name>pFA1</name>
</geneLocation>
<dbReference type="Gene3D" id="3.30.1120.10">
    <property type="match status" value="1"/>
</dbReference>
<dbReference type="PROSITE" id="PS51257">
    <property type="entry name" value="PROKAR_LIPOPROTEIN"/>
    <property type="match status" value="1"/>
</dbReference>
<feature type="signal peptide" evidence="5">
    <location>
        <begin position="1"/>
        <end position="22"/>
    </location>
</feature>
<dbReference type="KEGG" id="fax:FUAX_40440"/>
<dbReference type="InterPro" id="IPR024607">
    <property type="entry name" value="Sulfatase_CS"/>
</dbReference>
<dbReference type="PANTHER" id="PTHR42693:SF53">
    <property type="entry name" value="ENDO-4-O-SULFATASE"/>
    <property type="match status" value="1"/>
</dbReference>
<dbReference type="SUPFAM" id="SSF53649">
    <property type="entry name" value="Alkaline phosphatase-like"/>
    <property type="match status" value="1"/>
</dbReference>
<keyword evidence="4" id="KW-0106">Calcium</keyword>
<dbReference type="AlphaFoldDB" id="A0AAU9CX42"/>
<evidence type="ECO:0000259" key="6">
    <source>
        <dbReference type="Pfam" id="PF00884"/>
    </source>
</evidence>
<proteinExistence type="inferred from homology"/>
<dbReference type="GO" id="GO:0004065">
    <property type="term" value="F:arylsulfatase activity"/>
    <property type="evidence" value="ECO:0007669"/>
    <property type="project" value="TreeGrafter"/>
</dbReference>
<evidence type="ECO:0000256" key="3">
    <source>
        <dbReference type="ARBA" id="ARBA00022801"/>
    </source>
</evidence>
<dbReference type="Proteomes" id="UP001348817">
    <property type="component" value="Plasmid pFA1"/>
</dbReference>
<keyword evidence="7" id="KW-0614">Plasmid</keyword>
<keyword evidence="3" id="KW-0378">Hydrolase</keyword>
<comment type="similarity">
    <text evidence="1">Belongs to the sulfatase family.</text>
</comment>
<evidence type="ECO:0000256" key="1">
    <source>
        <dbReference type="ARBA" id="ARBA00008779"/>
    </source>
</evidence>
<keyword evidence="8" id="KW-1185">Reference proteome</keyword>
<evidence type="ECO:0000256" key="5">
    <source>
        <dbReference type="SAM" id="SignalP"/>
    </source>
</evidence>
<feature type="chain" id="PRO_5043818279" evidence="5">
    <location>
        <begin position="23"/>
        <end position="477"/>
    </location>
</feature>
<accession>A0AAU9CX42</accession>
<organism evidence="7 8">
    <name type="scientific">Fulvitalea axinellae</name>
    <dbReference type="NCBI Taxonomy" id="1182444"/>
    <lineage>
        <taxon>Bacteria</taxon>
        <taxon>Pseudomonadati</taxon>
        <taxon>Bacteroidota</taxon>
        <taxon>Cytophagia</taxon>
        <taxon>Cytophagales</taxon>
        <taxon>Persicobacteraceae</taxon>
        <taxon>Fulvitalea</taxon>
    </lineage>
</organism>
<dbReference type="PANTHER" id="PTHR42693">
    <property type="entry name" value="ARYLSULFATASE FAMILY MEMBER"/>
    <property type="match status" value="1"/>
</dbReference>
<protein>
    <submittedName>
        <fullName evidence="7">Arylsulfatase</fullName>
    </submittedName>
</protein>
<dbReference type="GO" id="GO:0046872">
    <property type="term" value="F:metal ion binding"/>
    <property type="evidence" value="ECO:0007669"/>
    <property type="project" value="UniProtKB-KW"/>
</dbReference>
<evidence type="ECO:0000313" key="8">
    <source>
        <dbReference type="Proteomes" id="UP001348817"/>
    </source>
</evidence>
<evidence type="ECO:0000313" key="7">
    <source>
        <dbReference type="EMBL" id="BDD11612.1"/>
    </source>
</evidence>
<dbReference type="InterPro" id="IPR050738">
    <property type="entry name" value="Sulfatase"/>
</dbReference>
<evidence type="ECO:0000256" key="2">
    <source>
        <dbReference type="ARBA" id="ARBA00022723"/>
    </source>
</evidence>
<keyword evidence="2" id="KW-0479">Metal-binding</keyword>
<dbReference type="Pfam" id="PF00884">
    <property type="entry name" value="Sulfatase"/>
    <property type="match status" value="1"/>
</dbReference>
<dbReference type="Gene3D" id="3.40.720.10">
    <property type="entry name" value="Alkaline Phosphatase, subunit A"/>
    <property type="match status" value="1"/>
</dbReference>
<keyword evidence="5" id="KW-0732">Signal</keyword>
<evidence type="ECO:0000256" key="4">
    <source>
        <dbReference type="ARBA" id="ARBA00022837"/>
    </source>
</evidence>
<reference evidence="7 8" key="1">
    <citation type="submission" date="2021-12" db="EMBL/GenBank/DDBJ databases">
        <title>Genome sequencing of bacteria with rrn-lacking chromosome and rrn-plasmid.</title>
        <authorList>
            <person name="Anda M."/>
            <person name="Iwasaki W."/>
        </authorList>
    </citation>
    <scope>NUCLEOTIDE SEQUENCE [LARGE SCALE GENOMIC DNA]</scope>
    <source>
        <strain evidence="7 8">DSM 100852</strain>
        <plasmid evidence="7 8">pFA1</plasmid>
    </source>
</reference>
<dbReference type="PROSITE" id="PS00149">
    <property type="entry name" value="SULFATASE_2"/>
    <property type="match status" value="1"/>
</dbReference>
<gene>
    <name evidence="7" type="ORF">FUAX_40440</name>
</gene>
<dbReference type="InterPro" id="IPR000917">
    <property type="entry name" value="Sulfatase_N"/>
</dbReference>
<dbReference type="EMBL" id="AP025315">
    <property type="protein sequence ID" value="BDD11612.1"/>
    <property type="molecule type" value="Genomic_DNA"/>
</dbReference>
<feature type="domain" description="Sulfatase N-terminal" evidence="6">
    <location>
        <begin position="40"/>
        <end position="361"/>
    </location>
</feature>
<dbReference type="InterPro" id="IPR017850">
    <property type="entry name" value="Alkaline_phosphatase_core_sf"/>
</dbReference>
<dbReference type="RefSeq" id="WP_338394743.1">
    <property type="nucleotide sequence ID" value="NZ_AP025315.1"/>
</dbReference>
<dbReference type="PROSITE" id="PS00523">
    <property type="entry name" value="SULFATASE_1"/>
    <property type="match status" value="1"/>
</dbReference>
<sequence length="477" mass="53805">MIKKWCLLASMAATTSMSCAPADKNTEAKKTASVALPNNPNIVFILADDLGYGDLGCYGSPRNLTPSLDKMAKEGMRFTQFYAGSAVCTPTRVSVLTGKYPLRFNVKSHFNDREMYLQPEAKTIPQFLRKSGYISKHVGKWHLGGLNESHILDRANSMPGPIEHGFDHYLAMIEDPLYRRPAMLERRLYKDAGKHLVRDEKIIPKDSAHWTDIKVNESLAFIEEANKKGKPFYLNLWFDAPHAPYEATPEESMSPFRKQAKGDDLLYRAMVKHLDRGVGRVLDKLKELGIEKNTLVIFTSDNGPAYRGSAGPLKGRKRDFHEGGIRVPFIAYWPGIIEKNTTNDNLAHTNDLLPTFAKIAGTDLNGYAPDGINILPELTGKGKTAERGTVFWAINLIKKNGNYYATTDPDPETKYTEIARNGDWKLLALNGEPKELYNLKEDPYERWNLIKSEPEITQKLGDELQKWLTEPRLAIPY</sequence>
<name>A0AAU9CX42_9BACT</name>